<protein>
    <submittedName>
        <fullName evidence="2">Uncharacterized protein</fullName>
    </submittedName>
</protein>
<dbReference type="AlphaFoldDB" id="A0AAN0JPF5"/>
<proteinExistence type="predicted"/>
<sequence>MEQMKINLHPRQICIIASTRKQLNHIRDMANKYKEYEAVRKVSFKPSFMIQGHEFQAIFLSLFEPIENDELNAFYVKSLFNPFVFNTVITRAKFRVVAVGRLNEVQQFENDTLSHPCRSDNTVKCWHEYLSLCRRQGTLHNENIGDRAEASIPNLEPNVLPQIDTRGGGEITLLKKKLKCEVQEVEQASVKFQGSFSEFVSGKRRGIKKNNTRSTQTEILEEKFALIEFNLEELEKEKLDVLEELKGVKLISAKKDMQIEDLKNENSKVLKELMSKKDEVAALETKLSMRQYQKIKCKL</sequence>
<dbReference type="RefSeq" id="XP_019858894.1">
    <property type="nucleotide sequence ID" value="XM_020003335.1"/>
</dbReference>
<evidence type="ECO:0000313" key="2">
    <source>
        <dbReference type="EnsemblMetazoa" id="XP_019858894.1"/>
    </source>
</evidence>
<organism evidence="2 3">
    <name type="scientific">Amphimedon queenslandica</name>
    <name type="common">Sponge</name>
    <dbReference type="NCBI Taxonomy" id="400682"/>
    <lineage>
        <taxon>Eukaryota</taxon>
        <taxon>Metazoa</taxon>
        <taxon>Porifera</taxon>
        <taxon>Demospongiae</taxon>
        <taxon>Heteroscleromorpha</taxon>
        <taxon>Haplosclerida</taxon>
        <taxon>Niphatidae</taxon>
        <taxon>Amphimedon</taxon>
    </lineage>
</organism>
<dbReference type="EnsemblMetazoa" id="XM_020003335.1">
    <property type="protein sequence ID" value="XP_019858894.1"/>
    <property type="gene ID" value="LOC109587109"/>
</dbReference>
<feature type="coiled-coil region" evidence="1">
    <location>
        <begin position="217"/>
        <end position="286"/>
    </location>
</feature>
<dbReference type="GeneID" id="109587109"/>
<reference evidence="2" key="2">
    <citation type="submission" date="2024-06" db="UniProtKB">
        <authorList>
            <consortium name="EnsemblMetazoa"/>
        </authorList>
    </citation>
    <scope>IDENTIFICATION</scope>
</reference>
<dbReference type="KEGG" id="aqu:109587109"/>
<reference evidence="3" key="1">
    <citation type="journal article" date="2010" name="Nature">
        <title>The Amphimedon queenslandica genome and the evolution of animal complexity.</title>
        <authorList>
            <person name="Srivastava M."/>
            <person name="Simakov O."/>
            <person name="Chapman J."/>
            <person name="Fahey B."/>
            <person name="Gauthier M.E."/>
            <person name="Mitros T."/>
            <person name="Richards G.S."/>
            <person name="Conaco C."/>
            <person name="Dacre M."/>
            <person name="Hellsten U."/>
            <person name="Larroux C."/>
            <person name="Putnam N.H."/>
            <person name="Stanke M."/>
            <person name="Adamska M."/>
            <person name="Darling A."/>
            <person name="Degnan S.M."/>
            <person name="Oakley T.H."/>
            <person name="Plachetzki D.C."/>
            <person name="Zhai Y."/>
            <person name="Adamski M."/>
            <person name="Calcino A."/>
            <person name="Cummins S.F."/>
            <person name="Goodstein D.M."/>
            <person name="Harris C."/>
            <person name="Jackson D.J."/>
            <person name="Leys S.P."/>
            <person name="Shu S."/>
            <person name="Woodcroft B.J."/>
            <person name="Vervoort M."/>
            <person name="Kosik K.S."/>
            <person name="Manning G."/>
            <person name="Degnan B.M."/>
            <person name="Rokhsar D.S."/>
        </authorList>
    </citation>
    <scope>NUCLEOTIDE SEQUENCE [LARGE SCALE GENOMIC DNA]</scope>
</reference>
<evidence type="ECO:0000256" key="1">
    <source>
        <dbReference type="SAM" id="Coils"/>
    </source>
</evidence>
<keyword evidence="3" id="KW-1185">Reference proteome</keyword>
<accession>A0AAN0JPF5</accession>
<dbReference type="InterPro" id="IPR027417">
    <property type="entry name" value="P-loop_NTPase"/>
</dbReference>
<evidence type="ECO:0000313" key="3">
    <source>
        <dbReference type="Proteomes" id="UP000007879"/>
    </source>
</evidence>
<name>A0AAN0JPF5_AMPQE</name>
<keyword evidence="1" id="KW-0175">Coiled coil</keyword>
<dbReference type="Gene3D" id="3.40.50.300">
    <property type="entry name" value="P-loop containing nucleotide triphosphate hydrolases"/>
    <property type="match status" value="1"/>
</dbReference>
<dbReference type="Proteomes" id="UP000007879">
    <property type="component" value="Unassembled WGS sequence"/>
</dbReference>